<dbReference type="OrthoDB" id="4578167at2"/>
<sequence>MPSNLTELPGNFDGRHFSTYVDQVKTLRRLKRDDCAAALLLRLLPVIEEEAVSRGPRWPVAPWYYEQLAIIYKKAKRFEDEVGILKRYVDAHACIEEKPFEKLVQRLQKAELGLR</sequence>
<name>A0A1T1ANI0_RHOFE</name>
<proteinExistence type="predicted"/>
<evidence type="ECO:0000313" key="2">
    <source>
        <dbReference type="Proteomes" id="UP000190750"/>
    </source>
</evidence>
<organism evidence="1 2">
    <name type="scientific">Rhodoferax fermentans</name>
    <dbReference type="NCBI Taxonomy" id="28066"/>
    <lineage>
        <taxon>Bacteria</taxon>
        <taxon>Pseudomonadati</taxon>
        <taxon>Pseudomonadota</taxon>
        <taxon>Betaproteobacteria</taxon>
        <taxon>Burkholderiales</taxon>
        <taxon>Comamonadaceae</taxon>
        <taxon>Rhodoferax</taxon>
    </lineage>
</organism>
<reference evidence="1 2" key="1">
    <citation type="submission" date="2017-01" db="EMBL/GenBank/DDBJ databases">
        <title>Genome sequencing of Rhodoferax fermentans JCM 7819.</title>
        <authorList>
            <person name="Kim Y.J."/>
            <person name="Farh M.E.-A."/>
            <person name="Yang D.-C."/>
        </authorList>
    </citation>
    <scope>NUCLEOTIDE SEQUENCE [LARGE SCALE GENOMIC DNA]</scope>
    <source>
        <strain evidence="1 2">JCM 7819</strain>
    </source>
</reference>
<gene>
    <name evidence="1" type="ORF">RF819_02085</name>
</gene>
<evidence type="ECO:0000313" key="1">
    <source>
        <dbReference type="EMBL" id="OOV05659.1"/>
    </source>
</evidence>
<keyword evidence="2" id="KW-1185">Reference proteome</keyword>
<comment type="caution">
    <text evidence="1">The sequence shown here is derived from an EMBL/GenBank/DDBJ whole genome shotgun (WGS) entry which is preliminary data.</text>
</comment>
<dbReference type="Proteomes" id="UP000190750">
    <property type="component" value="Unassembled WGS sequence"/>
</dbReference>
<dbReference type="EMBL" id="MTJN01000002">
    <property type="protein sequence ID" value="OOV05659.1"/>
    <property type="molecule type" value="Genomic_DNA"/>
</dbReference>
<dbReference type="STRING" id="28066.RF819_02085"/>
<accession>A0A1T1ANI0</accession>
<dbReference type="AlphaFoldDB" id="A0A1T1ANI0"/>
<dbReference type="RefSeq" id="WP_078363442.1">
    <property type="nucleotide sequence ID" value="NZ_MTJN01000002.1"/>
</dbReference>
<protein>
    <submittedName>
        <fullName evidence="1">Uncharacterized protein</fullName>
    </submittedName>
</protein>